<dbReference type="GO" id="GO:0000155">
    <property type="term" value="F:phosphorelay sensor kinase activity"/>
    <property type="evidence" value="ECO:0007669"/>
    <property type="project" value="InterPro"/>
</dbReference>
<dbReference type="CDD" id="cd18773">
    <property type="entry name" value="PDC1_HK_sensor"/>
    <property type="match status" value="1"/>
</dbReference>
<dbReference type="InterPro" id="IPR036097">
    <property type="entry name" value="HisK_dim/P_sf"/>
</dbReference>
<dbReference type="InterPro" id="IPR036890">
    <property type="entry name" value="HATPase_C_sf"/>
</dbReference>
<dbReference type="Gene3D" id="1.10.287.130">
    <property type="match status" value="1"/>
</dbReference>
<organism evidence="9 10">
    <name type="scientific">Fodinibius salipaludis</name>
    <dbReference type="NCBI Taxonomy" id="2032627"/>
    <lineage>
        <taxon>Bacteria</taxon>
        <taxon>Pseudomonadati</taxon>
        <taxon>Balneolota</taxon>
        <taxon>Balneolia</taxon>
        <taxon>Balneolales</taxon>
        <taxon>Balneolaceae</taxon>
        <taxon>Fodinibius</taxon>
    </lineage>
</organism>
<dbReference type="InterPro" id="IPR000700">
    <property type="entry name" value="PAS-assoc_C"/>
</dbReference>
<keyword evidence="10" id="KW-1185">Reference proteome</keyword>
<dbReference type="SMART" id="SM00086">
    <property type="entry name" value="PAC"/>
    <property type="match status" value="2"/>
</dbReference>
<keyword evidence="3" id="KW-0597">Phosphoprotein</keyword>
<sequence length="498" mass="56742">MSEADSTLLQRYRLALDEANIGIWDWMDIDKKEQWWSSEFYNLLGYEEEEIKANIDNFRSLMHPDDEKRAFDTLENYLSAGTGNSITLEYRLQTKSGEHRWFQGSAKATYDQDGNPIRMAGSIIDIDNRKEAELNLEEEHNLLRTIIDNIPACVYVKDLDGRKILANRSEYELWGFDREEQILGKRDADLSKKGIAALSENEDRQVLETGEPIIDKDAYTQIDGKEYVLLVSKIPLKDSNGNIVGLVGISNDITERKQMENKLLERNQQLEKLNNMTNKIYSVVGHDLKTPLSSILGLSDLLLSEMEDEEALKENLSIIRQSALKMSDLLGDLLNWARIQTDDLSLNKKKFSICETVRDTIELLAIIAEQKGIDLQFSSEISFQVYADKQLIATITRNFISNALKFSDEGDVIEVSINRDEEHWHVSVKDEGMGMSEEYVERLFHDRKHPQKEGTQNEKGSGIGLKLCNELAERHGGQISVESELDKGSTFTLSIPHG</sequence>
<dbReference type="InterPro" id="IPR052162">
    <property type="entry name" value="Sensor_kinase/Photoreceptor"/>
</dbReference>
<dbReference type="PROSITE" id="PS50112">
    <property type="entry name" value="PAS"/>
    <property type="match status" value="2"/>
</dbReference>
<dbReference type="PRINTS" id="PR00344">
    <property type="entry name" value="BCTRLSENSOR"/>
</dbReference>
<dbReference type="InterPro" id="IPR000014">
    <property type="entry name" value="PAS"/>
</dbReference>
<dbReference type="InterPro" id="IPR013656">
    <property type="entry name" value="PAS_4"/>
</dbReference>
<comment type="caution">
    <text evidence="9">The sequence shown here is derived from an EMBL/GenBank/DDBJ whole genome shotgun (WGS) entry which is preliminary data.</text>
</comment>
<evidence type="ECO:0000256" key="2">
    <source>
        <dbReference type="ARBA" id="ARBA00012438"/>
    </source>
</evidence>
<dbReference type="InterPro" id="IPR004358">
    <property type="entry name" value="Sig_transdc_His_kin-like_C"/>
</dbReference>
<dbReference type="CDD" id="cd00130">
    <property type="entry name" value="PAS"/>
    <property type="match status" value="1"/>
</dbReference>
<evidence type="ECO:0000259" key="6">
    <source>
        <dbReference type="PROSITE" id="PS50109"/>
    </source>
</evidence>
<dbReference type="PROSITE" id="PS50113">
    <property type="entry name" value="PAC"/>
    <property type="match status" value="2"/>
</dbReference>
<evidence type="ECO:0000256" key="5">
    <source>
        <dbReference type="ARBA" id="ARBA00022777"/>
    </source>
</evidence>
<evidence type="ECO:0000313" key="9">
    <source>
        <dbReference type="EMBL" id="PAU95281.1"/>
    </source>
</evidence>
<keyword evidence="4" id="KW-0808">Transferase</keyword>
<reference evidence="9 10" key="1">
    <citation type="submission" date="2017-08" db="EMBL/GenBank/DDBJ databases">
        <title>Aliifodinibius alkalisoli sp. nov., isolated from saline alkaline soil.</title>
        <authorList>
            <person name="Liu D."/>
            <person name="Zhang G."/>
        </authorList>
    </citation>
    <scope>NUCLEOTIDE SEQUENCE [LARGE SCALE GENOMIC DNA]</scope>
    <source>
        <strain evidence="9 10">WN023</strain>
    </source>
</reference>
<evidence type="ECO:0000259" key="8">
    <source>
        <dbReference type="PROSITE" id="PS50113"/>
    </source>
</evidence>
<evidence type="ECO:0000256" key="3">
    <source>
        <dbReference type="ARBA" id="ARBA00022553"/>
    </source>
</evidence>
<dbReference type="Pfam" id="PF00512">
    <property type="entry name" value="HisKA"/>
    <property type="match status" value="1"/>
</dbReference>
<dbReference type="InterPro" id="IPR001610">
    <property type="entry name" value="PAC"/>
</dbReference>
<dbReference type="Pfam" id="PF08448">
    <property type="entry name" value="PAS_4"/>
    <property type="match status" value="1"/>
</dbReference>
<protein>
    <recommendedName>
        <fullName evidence="2">histidine kinase</fullName>
        <ecNumber evidence="2">2.7.13.3</ecNumber>
    </recommendedName>
</protein>
<feature type="domain" description="PAC" evidence="8">
    <location>
        <begin position="86"/>
        <end position="138"/>
    </location>
</feature>
<dbReference type="InterPro" id="IPR035965">
    <property type="entry name" value="PAS-like_dom_sf"/>
</dbReference>
<feature type="domain" description="PAC" evidence="8">
    <location>
        <begin position="208"/>
        <end position="265"/>
    </location>
</feature>
<dbReference type="SMART" id="SM00387">
    <property type="entry name" value="HATPase_c"/>
    <property type="match status" value="1"/>
</dbReference>
<comment type="catalytic activity">
    <reaction evidence="1">
        <text>ATP + protein L-histidine = ADP + protein N-phospho-L-histidine.</text>
        <dbReference type="EC" id="2.7.13.3"/>
    </reaction>
</comment>
<dbReference type="InterPro" id="IPR005467">
    <property type="entry name" value="His_kinase_dom"/>
</dbReference>
<dbReference type="RefSeq" id="WP_095605407.1">
    <property type="nucleotide sequence ID" value="NZ_NSKE01000002.1"/>
</dbReference>
<dbReference type="Pfam" id="PF02518">
    <property type="entry name" value="HATPase_c"/>
    <property type="match status" value="1"/>
</dbReference>
<dbReference type="AlphaFoldDB" id="A0A2A2GCJ7"/>
<dbReference type="Gene3D" id="3.30.450.20">
    <property type="entry name" value="PAS domain"/>
    <property type="match status" value="2"/>
</dbReference>
<dbReference type="SUPFAM" id="SSF55785">
    <property type="entry name" value="PYP-like sensor domain (PAS domain)"/>
    <property type="match status" value="2"/>
</dbReference>
<dbReference type="Gene3D" id="3.30.565.10">
    <property type="entry name" value="Histidine kinase-like ATPase, C-terminal domain"/>
    <property type="match status" value="1"/>
</dbReference>
<dbReference type="InterPro" id="IPR013655">
    <property type="entry name" value="PAS_fold_3"/>
</dbReference>
<dbReference type="InterPro" id="IPR003594">
    <property type="entry name" value="HATPase_dom"/>
</dbReference>
<dbReference type="CDD" id="cd00082">
    <property type="entry name" value="HisKA"/>
    <property type="match status" value="1"/>
</dbReference>
<dbReference type="Proteomes" id="UP000218831">
    <property type="component" value="Unassembled WGS sequence"/>
</dbReference>
<name>A0A2A2GCJ7_9BACT</name>
<dbReference type="EMBL" id="NSKE01000002">
    <property type="protein sequence ID" value="PAU95281.1"/>
    <property type="molecule type" value="Genomic_DNA"/>
</dbReference>
<dbReference type="PANTHER" id="PTHR43304">
    <property type="entry name" value="PHYTOCHROME-LIKE PROTEIN CPH1"/>
    <property type="match status" value="1"/>
</dbReference>
<feature type="domain" description="PAS" evidence="7">
    <location>
        <begin position="27"/>
        <end position="81"/>
    </location>
</feature>
<dbReference type="Pfam" id="PF08447">
    <property type="entry name" value="PAS_3"/>
    <property type="match status" value="1"/>
</dbReference>
<feature type="domain" description="Histidine kinase" evidence="6">
    <location>
        <begin position="283"/>
        <end position="498"/>
    </location>
</feature>
<dbReference type="SUPFAM" id="SSF55874">
    <property type="entry name" value="ATPase domain of HSP90 chaperone/DNA topoisomerase II/histidine kinase"/>
    <property type="match status" value="1"/>
</dbReference>
<evidence type="ECO:0000256" key="1">
    <source>
        <dbReference type="ARBA" id="ARBA00000085"/>
    </source>
</evidence>
<dbReference type="PROSITE" id="PS50109">
    <property type="entry name" value="HIS_KIN"/>
    <property type="match status" value="1"/>
</dbReference>
<dbReference type="PANTHER" id="PTHR43304:SF1">
    <property type="entry name" value="PAC DOMAIN-CONTAINING PROTEIN"/>
    <property type="match status" value="1"/>
</dbReference>
<gene>
    <name evidence="9" type="ORF">CK503_03540</name>
</gene>
<dbReference type="SMART" id="SM00091">
    <property type="entry name" value="PAS"/>
    <property type="match status" value="2"/>
</dbReference>
<evidence type="ECO:0000313" key="10">
    <source>
        <dbReference type="Proteomes" id="UP000218831"/>
    </source>
</evidence>
<dbReference type="SUPFAM" id="SSF47384">
    <property type="entry name" value="Homodimeric domain of signal transducing histidine kinase"/>
    <property type="match status" value="1"/>
</dbReference>
<evidence type="ECO:0000256" key="4">
    <source>
        <dbReference type="ARBA" id="ARBA00022679"/>
    </source>
</evidence>
<dbReference type="InterPro" id="IPR003661">
    <property type="entry name" value="HisK_dim/P_dom"/>
</dbReference>
<dbReference type="FunFam" id="3.30.565.10:FF:000006">
    <property type="entry name" value="Sensor histidine kinase WalK"/>
    <property type="match status" value="1"/>
</dbReference>
<accession>A0A2A2GCJ7</accession>
<dbReference type="SMART" id="SM00388">
    <property type="entry name" value="HisKA"/>
    <property type="match status" value="1"/>
</dbReference>
<feature type="domain" description="PAS" evidence="7">
    <location>
        <begin position="139"/>
        <end position="182"/>
    </location>
</feature>
<proteinExistence type="predicted"/>
<dbReference type="NCBIfam" id="TIGR00229">
    <property type="entry name" value="sensory_box"/>
    <property type="match status" value="2"/>
</dbReference>
<dbReference type="OrthoDB" id="9781208at2"/>
<keyword evidence="5" id="KW-0418">Kinase</keyword>
<dbReference type="EC" id="2.7.13.3" evidence="2"/>
<evidence type="ECO:0000259" key="7">
    <source>
        <dbReference type="PROSITE" id="PS50112"/>
    </source>
</evidence>